<evidence type="ECO:0000256" key="1">
    <source>
        <dbReference type="ARBA" id="ARBA00004651"/>
    </source>
</evidence>
<feature type="transmembrane region" description="Helical" evidence="6">
    <location>
        <begin position="268"/>
        <end position="285"/>
    </location>
</feature>
<dbReference type="SMART" id="SM00849">
    <property type="entry name" value="Lactamase_B"/>
    <property type="match status" value="1"/>
</dbReference>
<evidence type="ECO:0000256" key="3">
    <source>
        <dbReference type="ARBA" id="ARBA00022692"/>
    </source>
</evidence>
<comment type="caution">
    <text evidence="8">The sequence shown here is derived from an EMBL/GenBank/DDBJ whole genome shotgun (WGS) entry which is preliminary data.</text>
</comment>
<feature type="transmembrane region" description="Helical" evidence="6">
    <location>
        <begin position="12"/>
        <end position="38"/>
    </location>
</feature>
<dbReference type="Pfam" id="PF03772">
    <property type="entry name" value="Competence"/>
    <property type="match status" value="1"/>
</dbReference>
<dbReference type="Pfam" id="PF13567">
    <property type="entry name" value="DUF4131"/>
    <property type="match status" value="1"/>
</dbReference>
<dbReference type="InterPro" id="IPR025405">
    <property type="entry name" value="DUF4131"/>
</dbReference>
<reference evidence="8 9" key="1">
    <citation type="journal article" date="2015" name="Microbiome">
        <title>Genomic resolution of linkages in carbon, nitrogen, and sulfur cycling among widespread estuary sediment bacteria.</title>
        <authorList>
            <person name="Baker B.J."/>
            <person name="Lazar C.S."/>
            <person name="Teske A.P."/>
            <person name="Dick G.J."/>
        </authorList>
    </citation>
    <scope>NUCLEOTIDE SEQUENCE [LARGE SCALE GENOMIC DNA]</scope>
    <source>
        <strain evidence="8">DG_54_3</strain>
    </source>
</reference>
<organism evidence="8 9">
    <name type="scientific">candidate division WOR-1 bacterium DG_54_3</name>
    <dbReference type="NCBI Taxonomy" id="1703775"/>
    <lineage>
        <taxon>Bacteria</taxon>
        <taxon>Bacillati</taxon>
        <taxon>Saganbacteria</taxon>
    </lineage>
</organism>
<evidence type="ECO:0000313" key="9">
    <source>
        <dbReference type="Proteomes" id="UP000051861"/>
    </source>
</evidence>
<dbReference type="InterPro" id="IPR004477">
    <property type="entry name" value="ComEC_N"/>
</dbReference>
<feature type="transmembrane region" description="Helical" evidence="6">
    <location>
        <begin position="338"/>
        <end position="355"/>
    </location>
</feature>
<accession>A0A0S7XPP1</accession>
<feature type="transmembrane region" description="Helical" evidence="6">
    <location>
        <begin position="315"/>
        <end position="332"/>
    </location>
</feature>
<dbReference type="NCBIfam" id="TIGR00361">
    <property type="entry name" value="ComEC_Rec2"/>
    <property type="match status" value="1"/>
</dbReference>
<dbReference type="InterPro" id="IPR035681">
    <property type="entry name" value="ComA-like_MBL"/>
</dbReference>
<name>A0A0S7XPP1_UNCSA</name>
<evidence type="ECO:0000256" key="5">
    <source>
        <dbReference type="ARBA" id="ARBA00023136"/>
    </source>
</evidence>
<feature type="transmembrane region" description="Helical" evidence="6">
    <location>
        <begin position="367"/>
        <end position="389"/>
    </location>
</feature>
<comment type="subcellular location">
    <subcellularLocation>
        <location evidence="1">Cell membrane</location>
        <topology evidence="1">Multi-pass membrane protein</topology>
    </subcellularLocation>
</comment>
<feature type="transmembrane region" description="Helical" evidence="6">
    <location>
        <begin position="437"/>
        <end position="458"/>
    </location>
</feature>
<evidence type="ECO:0000256" key="4">
    <source>
        <dbReference type="ARBA" id="ARBA00022989"/>
    </source>
</evidence>
<feature type="domain" description="Metallo-beta-lactamase" evidence="7">
    <location>
        <begin position="527"/>
        <end position="729"/>
    </location>
</feature>
<dbReference type="InterPro" id="IPR036866">
    <property type="entry name" value="RibonucZ/Hydroxyglut_hydro"/>
</dbReference>
<feature type="transmembrane region" description="Helical" evidence="6">
    <location>
        <begin position="50"/>
        <end position="66"/>
    </location>
</feature>
<dbReference type="PANTHER" id="PTHR30619:SF1">
    <property type="entry name" value="RECOMBINATION PROTEIN 2"/>
    <property type="match status" value="1"/>
</dbReference>
<dbReference type="InterPro" id="IPR052159">
    <property type="entry name" value="Competence_DNA_uptake"/>
</dbReference>
<protein>
    <recommendedName>
        <fullName evidence="7">Metallo-beta-lactamase domain-containing protein</fullName>
    </recommendedName>
</protein>
<dbReference type="InterPro" id="IPR004797">
    <property type="entry name" value="Competence_ComEC/Rec2"/>
</dbReference>
<dbReference type="CDD" id="cd07731">
    <property type="entry name" value="ComA-like_MBL-fold"/>
    <property type="match status" value="1"/>
</dbReference>
<sequence>MSSPLVFISISYILGIIIGNSVGFSIWFSFLIMVALLILTGFRILTRKTFYFLLLLLFFLIGLLNFQTRNLSPSKNDISNFPKGDHLTLTGQVEDEPRIAEDRMFFILKVSKANHRETTGLVSVIAKAATLKYGDNVEIQGKLEDLESLSNPGILSYADYLENKGIHRQFKAIRSPPKIISGGGNPLKKFSIYLKNRLIIIPQKTLPEPYATLLTSIIFGTRASRTPIEIKETYKRAGVAHLLVASGMHLGILVGVCLFIVRSSRLPLWLGVLITSLVNFLYALMTGFGPSILRAAIMAEIMLIGLLFEREKEVYTSLALAAFIILLFNPKYLFEVGFQLSFAATCALVYISPVINEKLKNYIPKYIASLLSVAIAPVLATFPITLYHFSQASAIGVLTNFLLLPWVGVIVVLGFVSTVLGAVFLPLGELVNGANLILLWAAHGIIAFLASLPFSQVFLAPPKLPLILGYYAGLAGMLEALRRGRFPRMNKFRIVVLALAVVSILLWNATLSSAARGLTITVLDVGQGDSILIEGPSGKRILIDGGVEKMGERVVVPFLRRKGIQRLEMVILTHPHDDHVGGLPAVLSKFKVENILEPGFVCEAKAYQRFLDLVEKNRIKYHLARAGQKINFGKDLKAFIFHPSLPFLADTNSDANNCSVVFRLQYGKFSMLFTGDNESEGEERILGIFPESHLASTILKIGHHGSRTSTSDPFLSAVNPRVAVISCGRHNKFKHPHQRTLEKLKSLGIKLYRTDINGALVIRSNGETFRVESQN</sequence>
<dbReference type="InterPro" id="IPR001279">
    <property type="entry name" value="Metallo-B-lactamas"/>
</dbReference>
<dbReference type="AlphaFoldDB" id="A0A0S7XPP1"/>
<feature type="transmembrane region" description="Helical" evidence="6">
    <location>
        <begin position="401"/>
        <end position="425"/>
    </location>
</feature>
<evidence type="ECO:0000313" key="8">
    <source>
        <dbReference type="EMBL" id="KPJ64324.1"/>
    </source>
</evidence>
<dbReference type="GO" id="GO:0030420">
    <property type="term" value="P:establishment of competence for transformation"/>
    <property type="evidence" value="ECO:0007669"/>
    <property type="project" value="InterPro"/>
</dbReference>
<feature type="transmembrane region" description="Helical" evidence="6">
    <location>
        <begin position="464"/>
        <end position="481"/>
    </location>
</feature>
<evidence type="ECO:0000256" key="2">
    <source>
        <dbReference type="ARBA" id="ARBA00022475"/>
    </source>
</evidence>
<dbReference type="PANTHER" id="PTHR30619">
    <property type="entry name" value="DNA INTERNALIZATION/COMPETENCE PROTEIN COMEC/REC2"/>
    <property type="match status" value="1"/>
</dbReference>
<dbReference type="SUPFAM" id="SSF56281">
    <property type="entry name" value="Metallo-hydrolase/oxidoreductase"/>
    <property type="match status" value="1"/>
</dbReference>
<feature type="transmembrane region" description="Helical" evidence="6">
    <location>
        <begin position="493"/>
        <end position="511"/>
    </location>
</feature>
<gene>
    <name evidence="8" type="ORF">AMJ44_13015</name>
</gene>
<keyword evidence="3 6" id="KW-0812">Transmembrane</keyword>
<dbReference type="NCBIfam" id="TIGR00360">
    <property type="entry name" value="ComEC_N-term"/>
    <property type="match status" value="1"/>
</dbReference>
<dbReference type="Proteomes" id="UP000051861">
    <property type="component" value="Unassembled WGS sequence"/>
</dbReference>
<evidence type="ECO:0000259" key="7">
    <source>
        <dbReference type="SMART" id="SM00849"/>
    </source>
</evidence>
<keyword evidence="2" id="KW-1003">Cell membrane</keyword>
<dbReference type="EMBL" id="LIZX01000188">
    <property type="protein sequence ID" value="KPJ64324.1"/>
    <property type="molecule type" value="Genomic_DNA"/>
</dbReference>
<dbReference type="GO" id="GO:0005886">
    <property type="term" value="C:plasma membrane"/>
    <property type="evidence" value="ECO:0007669"/>
    <property type="project" value="UniProtKB-SubCell"/>
</dbReference>
<keyword evidence="5 6" id="KW-0472">Membrane</keyword>
<evidence type="ECO:0000256" key="6">
    <source>
        <dbReference type="SAM" id="Phobius"/>
    </source>
</evidence>
<proteinExistence type="predicted"/>
<feature type="transmembrane region" description="Helical" evidence="6">
    <location>
        <begin position="239"/>
        <end position="261"/>
    </location>
</feature>
<keyword evidence="4 6" id="KW-1133">Transmembrane helix</keyword>
<dbReference type="Pfam" id="PF00753">
    <property type="entry name" value="Lactamase_B"/>
    <property type="match status" value="1"/>
</dbReference>
<dbReference type="Gene3D" id="3.60.15.10">
    <property type="entry name" value="Ribonuclease Z/Hydroxyacylglutathione hydrolase-like"/>
    <property type="match status" value="1"/>
</dbReference>